<name>A0ACB8U126_9APHY</name>
<dbReference type="Proteomes" id="UP001055072">
    <property type="component" value="Unassembled WGS sequence"/>
</dbReference>
<dbReference type="EMBL" id="MU274915">
    <property type="protein sequence ID" value="KAI0087935.1"/>
    <property type="molecule type" value="Genomic_DNA"/>
</dbReference>
<comment type="caution">
    <text evidence="1">The sequence shown here is derived from an EMBL/GenBank/DDBJ whole genome shotgun (WGS) entry which is preliminary data.</text>
</comment>
<sequence>MASASYPTPFLPLTMPMSPLVGGPGLSEDFFSTLVAQGTLKPLPVLSFSSASSPCFKQCATNASAAILTTSTLKQNHRFEKPLPSVPSVAVTGIPPRQIISLLDLLERMDNDMVKEVQRVRESIKEAWSEIAEYRHERNARDVEMKKRRARERRDTKGVDDEFWLQV</sequence>
<keyword evidence="2" id="KW-1185">Reference proteome</keyword>
<accession>A0ACB8U126</accession>
<evidence type="ECO:0000313" key="2">
    <source>
        <dbReference type="Proteomes" id="UP001055072"/>
    </source>
</evidence>
<evidence type="ECO:0000313" key="1">
    <source>
        <dbReference type="EMBL" id="KAI0087935.1"/>
    </source>
</evidence>
<gene>
    <name evidence="1" type="ORF">BDY19DRAFT_199872</name>
</gene>
<organism evidence="1 2">
    <name type="scientific">Irpex rosettiformis</name>
    <dbReference type="NCBI Taxonomy" id="378272"/>
    <lineage>
        <taxon>Eukaryota</taxon>
        <taxon>Fungi</taxon>
        <taxon>Dikarya</taxon>
        <taxon>Basidiomycota</taxon>
        <taxon>Agaricomycotina</taxon>
        <taxon>Agaricomycetes</taxon>
        <taxon>Polyporales</taxon>
        <taxon>Irpicaceae</taxon>
        <taxon>Irpex</taxon>
    </lineage>
</organism>
<proteinExistence type="predicted"/>
<reference evidence="1" key="1">
    <citation type="journal article" date="2021" name="Environ. Microbiol.">
        <title>Gene family expansions and transcriptome signatures uncover fungal adaptations to wood decay.</title>
        <authorList>
            <person name="Hage H."/>
            <person name="Miyauchi S."/>
            <person name="Viragh M."/>
            <person name="Drula E."/>
            <person name="Min B."/>
            <person name="Chaduli D."/>
            <person name="Navarro D."/>
            <person name="Favel A."/>
            <person name="Norest M."/>
            <person name="Lesage-Meessen L."/>
            <person name="Balint B."/>
            <person name="Merenyi Z."/>
            <person name="de Eugenio L."/>
            <person name="Morin E."/>
            <person name="Martinez A.T."/>
            <person name="Baldrian P."/>
            <person name="Stursova M."/>
            <person name="Martinez M.J."/>
            <person name="Novotny C."/>
            <person name="Magnuson J.K."/>
            <person name="Spatafora J.W."/>
            <person name="Maurice S."/>
            <person name="Pangilinan J."/>
            <person name="Andreopoulos W."/>
            <person name="LaButti K."/>
            <person name="Hundley H."/>
            <person name="Na H."/>
            <person name="Kuo A."/>
            <person name="Barry K."/>
            <person name="Lipzen A."/>
            <person name="Henrissat B."/>
            <person name="Riley R."/>
            <person name="Ahrendt S."/>
            <person name="Nagy L.G."/>
            <person name="Grigoriev I.V."/>
            <person name="Martin F."/>
            <person name="Rosso M.N."/>
        </authorList>
    </citation>
    <scope>NUCLEOTIDE SEQUENCE</scope>
    <source>
        <strain evidence="1">CBS 384.51</strain>
    </source>
</reference>
<protein>
    <submittedName>
        <fullName evidence="1">Uncharacterized protein</fullName>
    </submittedName>
</protein>